<reference evidence="1 2" key="1">
    <citation type="journal article" date="2016" name="Nat. Commun.">
        <title>Thousands of microbial genomes shed light on interconnected biogeochemical processes in an aquifer system.</title>
        <authorList>
            <person name="Anantharaman K."/>
            <person name="Brown C.T."/>
            <person name="Hug L.A."/>
            <person name="Sharon I."/>
            <person name="Castelle C.J."/>
            <person name="Probst A.J."/>
            <person name="Thomas B.C."/>
            <person name="Singh A."/>
            <person name="Wilkins M.J."/>
            <person name="Karaoz U."/>
            <person name="Brodie E.L."/>
            <person name="Williams K.H."/>
            <person name="Hubbard S.S."/>
            <person name="Banfield J.F."/>
        </authorList>
    </citation>
    <scope>NUCLEOTIDE SEQUENCE [LARGE SCALE GENOMIC DNA]</scope>
</reference>
<gene>
    <name evidence="1" type="ORF">A3A36_00545</name>
</gene>
<accession>A0A1F6EYA5</accession>
<organism evidence="1 2">
    <name type="scientific">Candidatus Kaiserbacteria bacterium RIFCSPLOWO2_01_FULL_52_12b</name>
    <dbReference type="NCBI Taxonomy" id="1798509"/>
    <lineage>
        <taxon>Bacteria</taxon>
        <taxon>Candidatus Kaiseribacteriota</taxon>
    </lineage>
</organism>
<evidence type="ECO:0000313" key="2">
    <source>
        <dbReference type="Proteomes" id="UP000178811"/>
    </source>
</evidence>
<protein>
    <submittedName>
        <fullName evidence="1">Uncharacterized protein</fullName>
    </submittedName>
</protein>
<dbReference type="EMBL" id="MFLW01000006">
    <property type="protein sequence ID" value="OGG78532.1"/>
    <property type="molecule type" value="Genomic_DNA"/>
</dbReference>
<dbReference type="AlphaFoldDB" id="A0A1F6EYA5"/>
<comment type="caution">
    <text evidence="1">The sequence shown here is derived from an EMBL/GenBank/DDBJ whole genome shotgun (WGS) entry which is preliminary data.</text>
</comment>
<dbReference type="Proteomes" id="UP000178811">
    <property type="component" value="Unassembled WGS sequence"/>
</dbReference>
<sequence length="206" mass="21454">MVVLAIITVIMLVVLTSQSTFNKTIVLANTAYDIALTIRSAETFGLSSRVLSIATANTGYGINFQKTTPESFTLFADSYPGIGQPGLCHPPPVNDPTGPNAKPGNCSYDAVQGEKVTTYTLGNGITVDDFCAYNGAWSCANSDSLASLDIVFVRSTSEPFISVNGAYSLVTPATAACLKVTSRQGGARFVYIGASGIITANATSCP</sequence>
<name>A0A1F6EYA5_9BACT</name>
<proteinExistence type="predicted"/>
<evidence type="ECO:0000313" key="1">
    <source>
        <dbReference type="EMBL" id="OGG78532.1"/>
    </source>
</evidence>